<dbReference type="AlphaFoldDB" id="A0A931CTF5"/>
<reference evidence="1" key="1">
    <citation type="submission" date="2020-07" db="EMBL/GenBank/DDBJ databases">
        <title>Severe corrosion of carbon steel in oil field produced water can be linked to methanogenic archaea containing a special type of NiFe hydrogenase.</title>
        <authorList>
            <person name="Lahme S."/>
            <person name="Mand J."/>
            <person name="Longwell J."/>
            <person name="Smith R."/>
            <person name="Enning D."/>
        </authorList>
    </citation>
    <scope>NUCLEOTIDE SEQUENCE</scope>
    <source>
        <strain evidence="1">MIC098Bin6</strain>
    </source>
</reference>
<dbReference type="EMBL" id="JACCQK010000010">
    <property type="protein sequence ID" value="MBG0778361.1"/>
    <property type="molecule type" value="Genomic_DNA"/>
</dbReference>
<gene>
    <name evidence="1" type="ORF">H0S81_00290</name>
</gene>
<proteinExistence type="predicted"/>
<comment type="caution">
    <text evidence="1">The sequence shown here is derived from an EMBL/GenBank/DDBJ whole genome shotgun (WGS) entry which is preliminary data.</text>
</comment>
<protein>
    <submittedName>
        <fullName evidence="1">Uncharacterized protein</fullName>
    </submittedName>
</protein>
<organism evidence="1 2">
    <name type="scientific">Desulfotignum balticum</name>
    <dbReference type="NCBI Taxonomy" id="115781"/>
    <lineage>
        <taxon>Bacteria</taxon>
        <taxon>Pseudomonadati</taxon>
        <taxon>Thermodesulfobacteriota</taxon>
        <taxon>Desulfobacteria</taxon>
        <taxon>Desulfobacterales</taxon>
        <taxon>Desulfobacteraceae</taxon>
        <taxon>Desulfotignum</taxon>
    </lineage>
</organism>
<sequence>MGALGHYLETEGISTTQISLIKEHTETIQPPRALWVPFALGRPLGRPSDPAFQTRVLLAALVLLEAKTGPVLADFPDDGPDVSEPTEDIADLPACPISFARPDGQKTETEQLLEAFRQELADCRSWYDMAAAQRDFSSVAYFPPQDVFQVFHDFLLDKPMTLDDNIASPALALRLAAQDLKTAYFESVMVRPDMTLPDDTAFNRWFWHKTAAGEVLRAVRDKCRAADDAALKMNGDLLLVPMDQTGS</sequence>
<evidence type="ECO:0000313" key="2">
    <source>
        <dbReference type="Proteomes" id="UP000706172"/>
    </source>
</evidence>
<dbReference type="Proteomes" id="UP000706172">
    <property type="component" value="Unassembled WGS sequence"/>
</dbReference>
<accession>A0A931CTF5</accession>
<name>A0A931CTF5_9BACT</name>
<evidence type="ECO:0000313" key="1">
    <source>
        <dbReference type="EMBL" id="MBG0778361.1"/>
    </source>
</evidence>